<comment type="similarity">
    <text evidence="1 6">Belongs to the peptidase S14 family.</text>
</comment>
<dbReference type="EMBL" id="FOQY01000041">
    <property type="protein sequence ID" value="SFK92543.1"/>
    <property type="molecule type" value="Genomic_DNA"/>
</dbReference>
<keyword evidence="2" id="KW-0963">Cytoplasm</keyword>
<evidence type="ECO:0000256" key="7">
    <source>
        <dbReference type="SAM" id="MobiDB-lite"/>
    </source>
</evidence>
<name>A0A1I4DHK0_9ACTN</name>
<evidence type="ECO:0000256" key="4">
    <source>
        <dbReference type="ARBA" id="ARBA00022801"/>
    </source>
</evidence>
<evidence type="ECO:0000256" key="6">
    <source>
        <dbReference type="RuleBase" id="RU003567"/>
    </source>
</evidence>
<evidence type="ECO:0000256" key="1">
    <source>
        <dbReference type="ARBA" id="ARBA00007039"/>
    </source>
</evidence>
<proteinExistence type="inferred from homology"/>
<dbReference type="GeneID" id="96302948"/>
<keyword evidence="3 8" id="KW-0645">Protease</keyword>
<dbReference type="PRINTS" id="PR00127">
    <property type="entry name" value="CLPPROTEASEP"/>
</dbReference>
<evidence type="ECO:0000313" key="9">
    <source>
        <dbReference type="Proteomes" id="UP000199111"/>
    </source>
</evidence>
<feature type="region of interest" description="Disordered" evidence="7">
    <location>
        <begin position="215"/>
        <end position="249"/>
    </location>
</feature>
<dbReference type="InterPro" id="IPR012106">
    <property type="entry name" value="Phage_Mu_Gp1"/>
</dbReference>
<dbReference type="GO" id="GO:0004176">
    <property type="term" value="F:ATP-dependent peptidase activity"/>
    <property type="evidence" value="ECO:0007669"/>
    <property type="project" value="InterPro"/>
</dbReference>
<dbReference type="Proteomes" id="UP000199111">
    <property type="component" value="Unassembled WGS sequence"/>
</dbReference>
<dbReference type="GO" id="GO:0006515">
    <property type="term" value="P:protein quality control for misfolded or incompletely synthesized proteins"/>
    <property type="evidence" value="ECO:0007669"/>
    <property type="project" value="TreeGrafter"/>
</dbReference>
<dbReference type="GO" id="GO:0004252">
    <property type="term" value="F:serine-type endopeptidase activity"/>
    <property type="evidence" value="ECO:0007669"/>
    <property type="project" value="InterPro"/>
</dbReference>
<keyword evidence="4" id="KW-0378">Hydrolase</keyword>
<dbReference type="Pfam" id="PF00574">
    <property type="entry name" value="CLP_protease"/>
    <property type="match status" value="1"/>
</dbReference>
<feature type="region of interest" description="Disordered" evidence="7">
    <location>
        <begin position="377"/>
        <end position="398"/>
    </location>
</feature>
<dbReference type="CDD" id="cd07016">
    <property type="entry name" value="S14_ClpP_1"/>
    <property type="match status" value="1"/>
</dbReference>
<gene>
    <name evidence="8" type="ORF">SAMN05216275_14160</name>
</gene>
<dbReference type="AlphaFoldDB" id="A0A1I4DHK0"/>
<protein>
    <recommendedName>
        <fullName evidence="6">ATP-dependent Clp protease proteolytic subunit</fullName>
    </recommendedName>
</protein>
<keyword evidence="5" id="KW-0720">Serine protease</keyword>
<dbReference type="PANTHER" id="PTHR10381">
    <property type="entry name" value="ATP-DEPENDENT CLP PROTEASE PROTEOLYTIC SUBUNIT"/>
    <property type="match status" value="1"/>
</dbReference>
<dbReference type="InterPro" id="IPR023562">
    <property type="entry name" value="ClpP/TepA"/>
</dbReference>
<dbReference type="PANTHER" id="PTHR10381:SF70">
    <property type="entry name" value="ATP-DEPENDENT CLP PROTEASE PROTEOLYTIC SUBUNIT"/>
    <property type="match status" value="1"/>
</dbReference>
<dbReference type="InterPro" id="IPR029045">
    <property type="entry name" value="ClpP/crotonase-like_dom_sf"/>
</dbReference>
<dbReference type="InterPro" id="IPR001907">
    <property type="entry name" value="ClpP"/>
</dbReference>
<accession>A0A1I4DHK0</accession>
<dbReference type="RefSeq" id="WP_093891481.1">
    <property type="nucleotide sequence ID" value="NZ_FOQY01000041.1"/>
</dbReference>
<sequence length="409" mass="43827">MRLKTARPTARLRQGRNDWYRITNLADGAAEVVIYDEIGFWGVTAADFIRDLKAVAATEITLRVNSPGGDVFDGIAIHNVLRNHPATVTTHVDSLAASIASVIALAGDRIIMQPHSQMMIHDAAGMCIGNGSDMHDMAAMLDRQSDNIAAVYVERAGGTLAEWRERMRAETWMSADEAVAAGLADEVAPRRDTDTPAATNSWDLSIFNYAGREHAPPPILATAQDPAPETPPVEPAAGPTPTPEGEAPMPALDEGLRERLGLNADADEATILAAVDEALAERAEPETTPAPAAEPVAAQLPEGTVLVDSERLAQLERQAAEGVAARAQQRIEARDRDLDDAVRAGKFPPARREHWARLYDADPDGTRQTLNSLAEGTIPLADIGAPGGDEDTNGDAEFDRMFPTYRKGA</sequence>
<dbReference type="NCBIfam" id="NF045542">
    <property type="entry name" value="Clp_rel_HeadMat"/>
    <property type="match status" value="1"/>
</dbReference>
<dbReference type="GO" id="GO:0051117">
    <property type="term" value="F:ATPase binding"/>
    <property type="evidence" value="ECO:0007669"/>
    <property type="project" value="TreeGrafter"/>
</dbReference>
<keyword evidence="9" id="KW-1185">Reference proteome</keyword>
<organism evidence="8 9">
    <name type="scientific">Streptosporangium canum</name>
    <dbReference type="NCBI Taxonomy" id="324952"/>
    <lineage>
        <taxon>Bacteria</taxon>
        <taxon>Bacillati</taxon>
        <taxon>Actinomycetota</taxon>
        <taxon>Actinomycetes</taxon>
        <taxon>Streptosporangiales</taxon>
        <taxon>Streptosporangiaceae</taxon>
        <taxon>Streptosporangium</taxon>
    </lineage>
</organism>
<evidence type="ECO:0000256" key="3">
    <source>
        <dbReference type="ARBA" id="ARBA00022670"/>
    </source>
</evidence>
<evidence type="ECO:0000256" key="5">
    <source>
        <dbReference type="ARBA" id="ARBA00022825"/>
    </source>
</evidence>
<evidence type="ECO:0000313" key="8">
    <source>
        <dbReference type="EMBL" id="SFK92543.1"/>
    </source>
</evidence>
<dbReference type="Gene3D" id="3.90.226.10">
    <property type="entry name" value="2-enoyl-CoA Hydratase, Chain A, domain 1"/>
    <property type="match status" value="1"/>
</dbReference>
<dbReference type="GO" id="GO:0009368">
    <property type="term" value="C:endopeptidase Clp complex"/>
    <property type="evidence" value="ECO:0007669"/>
    <property type="project" value="TreeGrafter"/>
</dbReference>
<dbReference type="Pfam" id="PF10123">
    <property type="entry name" value="Mu-like_Pro"/>
    <property type="match status" value="1"/>
</dbReference>
<dbReference type="SUPFAM" id="SSF52096">
    <property type="entry name" value="ClpP/crotonase"/>
    <property type="match status" value="1"/>
</dbReference>
<reference evidence="9" key="1">
    <citation type="submission" date="2016-10" db="EMBL/GenBank/DDBJ databases">
        <authorList>
            <person name="Varghese N."/>
            <person name="Submissions S."/>
        </authorList>
    </citation>
    <scope>NUCLEOTIDE SEQUENCE [LARGE SCALE GENOMIC DNA]</scope>
    <source>
        <strain evidence="9">CGMCC 4.2126</strain>
    </source>
</reference>
<feature type="compositionally biased region" description="Pro residues" evidence="7">
    <location>
        <begin position="228"/>
        <end position="242"/>
    </location>
</feature>
<evidence type="ECO:0000256" key="2">
    <source>
        <dbReference type="ARBA" id="ARBA00022490"/>
    </source>
</evidence>